<protein>
    <submittedName>
        <fullName evidence="2">Uncharacterized protein</fullName>
    </submittedName>
</protein>
<gene>
    <name evidence="2" type="ORF">XA1314C_19960</name>
</gene>
<evidence type="ECO:0000313" key="3">
    <source>
        <dbReference type="Proteomes" id="UP000835242"/>
    </source>
</evidence>
<feature type="compositionally biased region" description="Polar residues" evidence="1">
    <location>
        <begin position="152"/>
        <end position="170"/>
    </location>
</feature>
<feature type="compositionally biased region" description="Gly residues" evidence="1">
    <location>
        <begin position="208"/>
        <end position="219"/>
    </location>
</feature>
<name>A0AAU9HV84_9XANT</name>
<dbReference type="EMBL" id="HG992337">
    <property type="protein sequence ID" value="CAE6764723.1"/>
    <property type="molecule type" value="Genomic_DNA"/>
</dbReference>
<dbReference type="AlphaFoldDB" id="A0AAU9HV84"/>
<reference evidence="2 3" key="1">
    <citation type="submission" date="2021-02" db="EMBL/GenBank/DDBJ databases">
        <authorList>
            <person name="Pothier F. J."/>
        </authorList>
    </citation>
    <scope>NUCLEOTIDE SEQUENCE [LARGE SCALE GENOMIC DNA]</scope>
    <source>
        <strain evidence="2 3">1314c</strain>
    </source>
</reference>
<organism evidence="2 3">
    <name type="scientific">Xanthomonas arboricola</name>
    <dbReference type="NCBI Taxonomy" id="56448"/>
    <lineage>
        <taxon>Bacteria</taxon>
        <taxon>Pseudomonadati</taxon>
        <taxon>Pseudomonadota</taxon>
        <taxon>Gammaproteobacteria</taxon>
        <taxon>Lysobacterales</taxon>
        <taxon>Lysobacteraceae</taxon>
        <taxon>Xanthomonas</taxon>
    </lineage>
</organism>
<accession>A0AAU9HV84</accession>
<dbReference type="EMBL" id="HG992337">
    <property type="protein sequence ID" value="CAE6764701.1"/>
    <property type="molecule type" value="Genomic_DNA"/>
</dbReference>
<evidence type="ECO:0000256" key="1">
    <source>
        <dbReference type="SAM" id="MobiDB-lite"/>
    </source>
</evidence>
<feature type="region of interest" description="Disordered" evidence="1">
    <location>
        <begin position="150"/>
        <end position="219"/>
    </location>
</feature>
<dbReference type="Proteomes" id="UP000835242">
    <property type="component" value="Chromosome"/>
</dbReference>
<sequence>MCSTTCEPLALRAEGFLGARGVLTARGTRRKYVHVGSVAASMPPHGPAIGEATAPESLKVAFLKLVHCSACIEKIIGRAVIQATHVRHCLHHARRPSRQVLARPPSRDLTRHGCRVRAYRDVLAACPAMVGGQGPCSQVTNQPLCSECPDQQHCQPHTPGRQTIGSQRQPHTNHLRDRRSQSRTTCHFAREPRPSGGRHPGARQRGKPTGGRAVGASGA</sequence>
<proteinExistence type="predicted"/>
<evidence type="ECO:0000313" key="2">
    <source>
        <dbReference type="EMBL" id="CAE6764701.1"/>
    </source>
</evidence>